<accession>A0ACC2ST76</accession>
<dbReference type="EMBL" id="QTSX02004343">
    <property type="protein sequence ID" value="KAJ9065510.1"/>
    <property type="molecule type" value="Genomic_DNA"/>
</dbReference>
<protein>
    <submittedName>
        <fullName evidence="1">Uncharacterized protein</fullName>
    </submittedName>
</protein>
<dbReference type="Proteomes" id="UP001165960">
    <property type="component" value="Unassembled WGS sequence"/>
</dbReference>
<proteinExistence type="predicted"/>
<keyword evidence="2" id="KW-1185">Reference proteome</keyword>
<name>A0ACC2ST76_9FUNG</name>
<evidence type="ECO:0000313" key="2">
    <source>
        <dbReference type="Proteomes" id="UP001165960"/>
    </source>
</evidence>
<evidence type="ECO:0000313" key="1">
    <source>
        <dbReference type="EMBL" id="KAJ9065510.1"/>
    </source>
</evidence>
<organism evidence="1 2">
    <name type="scientific">Entomophthora muscae</name>
    <dbReference type="NCBI Taxonomy" id="34485"/>
    <lineage>
        <taxon>Eukaryota</taxon>
        <taxon>Fungi</taxon>
        <taxon>Fungi incertae sedis</taxon>
        <taxon>Zoopagomycota</taxon>
        <taxon>Entomophthoromycotina</taxon>
        <taxon>Entomophthoromycetes</taxon>
        <taxon>Entomophthorales</taxon>
        <taxon>Entomophthoraceae</taxon>
        <taxon>Entomophthora</taxon>
    </lineage>
</organism>
<comment type="caution">
    <text evidence="1">The sequence shown here is derived from an EMBL/GenBank/DDBJ whole genome shotgun (WGS) entry which is preliminary data.</text>
</comment>
<gene>
    <name evidence="1" type="ORF">DSO57_1018816</name>
</gene>
<reference evidence="1" key="1">
    <citation type="submission" date="2022-04" db="EMBL/GenBank/DDBJ databases">
        <title>Genome of the entomopathogenic fungus Entomophthora muscae.</title>
        <authorList>
            <person name="Elya C."/>
            <person name="Lovett B.R."/>
            <person name="Lee E."/>
            <person name="Macias A.M."/>
            <person name="Hajek A.E."/>
            <person name="De Bivort B.L."/>
            <person name="Kasson M.T."/>
            <person name="De Fine Licht H.H."/>
            <person name="Stajich J.E."/>
        </authorList>
    </citation>
    <scope>NUCLEOTIDE SEQUENCE</scope>
    <source>
        <strain evidence="1">Berkeley</strain>
    </source>
</reference>
<sequence length="95" mass="10040">MGSFCRARGPSACKFSGTPTGWIPDTSPKTLLAQLLHFSGLKPEPNMTLAKLLRPINLELPAPIPLLQKDTVSPVNESASLTNDLKITGAITAGN</sequence>